<dbReference type="EMBL" id="BMMX01000010">
    <property type="protein sequence ID" value="GGK93190.1"/>
    <property type="molecule type" value="Genomic_DNA"/>
</dbReference>
<dbReference type="RefSeq" id="WP_189079694.1">
    <property type="nucleotide sequence ID" value="NZ_BMMX01000010.1"/>
</dbReference>
<keyword evidence="3" id="KW-1185">Reference proteome</keyword>
<gene>
    <name evidence="2" type="ORF">GCM10012284_28940</name>
</gene>
<dbReference type="InterPro" id="IPR000182">
    <property type="entry name" value="GNAT_dom"/>
</dbReference>
<organism evidence="2 3">
    <name type="scientific">Mangrovihabitans endophyticus</name>
    <dbReference type="NCBI Taxonomy" id="1751298"/>
    <lineage>
        <taxon>Bacteria</taxon>
        <taxon>Bacillati</taxon>
        <taxon>Actinomycetota</taxon>
        <taxon>Actinomycetes</taxon>
        <taxon>Micromonosporales</taxon>
        <taxon>Micromonosporaceae</taxon>
        <taxon>Mangrovihabitans</taxon>
    </lineage>
</organism>
<dbReference type="SUPFAM" id="SSF55729">
    <property type="entry name" value="Acyl-CoA N-acyltransferases (Nat)"/>
    <property type="match status" value="1"/>
</dbReference>
<feature type="domain" description="N-acetyltransferase" evidence="1">
    <location>
        <begin position="143"/>
        <end position="278"/>
    </location>
</feature>
<accession>A0A8J3BYF9</accession>
<dbReference type="Pfam" id="PF00583">
    <property type="entry name" value="Acetyltransf_1"/>
    <property type="match status" value="1"/>
</dbReference>
<comment type="caution">
    <text evidence="2">The sequence shown here is derived from an EMBL/GenBank/DDBJ whole genome shotgun (WGS) entry which is preliminary data.</text>
</comment>
<dbReference type="Gene3D" id="3.40.630.30">
    <property type="match status" value="1"/>
</dbReference>
<evidence type="ECO:0000313" key="2">
    <source>
        <dbReference type="EMBL" id="GGK93190.1"/>
    </source>
</evidence>
<dbReference type="AlphaFoldDB" id="A0A8J3BYF9"/>
<evidence type="ECO:0000259" key="1">
    <source>
        <dbReference type="PROSITE" id="PS51186"/>
    </source>
</evidence>
<dbReference type="PROSITE" id="PS51186">
    <property type="entry name" value="GNAT"/>
    <property type="match status" value="1"/>
</dbReference>
<dbReference type="GO" id="GO:0016747">
    <property type="term" value="F:acyltransferase activity, transferring groups other than amino-acyl groups"/>
    <property type="evidence" value="ECO:0007669"/>
    <property type="project" value="InterPro"/>
</dbReference>
<protein>
    <submittedName>
        <fullName evidence="2">N-acetyltransferase</fullName>
    </submittedName>
</protein>
<reference evidence="2" key="2">
    <citation type="submission" date="2020-09" db="EMBL/GenBank/DDBJ databases">
        <authorList>
            <person name="Sun Q."/>
            <person name="Zhou Y."/>
        </authorList>
    </citation>
    <scope>NUCLEOTIDE SEQUENCE</scope>
    <source>
        <strain evidence="2">CGMCC 4.7299</strain>
    </source>
</reference>
<dbReference type="CDD" id="cd04301">
    <property type="entry name" value="NAT_SF"/>
    <property type="match status" value="1"/>
</dbReference>
<reference evidence="2" key="1">
    <citation type="journal article" date="2014" name="Int. J. Syst. Evol. Microbiol.">
        <title>Complete genome sequence of Corynebacterium casei LMG S-19264T (=DSM 44701T), isolated from a smear-ripened cheese.</title>
        <authorList>
            <consortium name="US DOE Joint Genome Institute (JGI-PGF)"/>
            <person name="Walter F."/>
            <person name="Albersmeier A."/>
            <person name="Kalinowski J."/>
            <person name="Ruckert C."/>
        </authorList>
    </citation>
    <scope>NUCLEOTIDE SEQUENCE</scope>
    <source>
        <strain evidence="2">CGMCC 4.7299</strain>
    </source>
</reference>
<dbReference type="Proteomes" id="UP000656042">
    <property type="component" value="Unassembled WGS sequence"/>
</dbReference>
<dbReference type="InterPro" id="IPR016181">
    <property type="entry name" value="Acyl_CoA_acyltransferase"/>
</dbReference>
<evidence type="ECO:0000313" key="3">
    <source>
        <dbReference type="Proteomes" id="UP000656042"/>
    </source>
</evidence>
<sequence>MTWHLSGSVDAFAAAAEDYLRARPVENTVLLTVTANLRQHGKHRYGSQDPVFGWHSSHRQVDGAFLQTPPFPAYLSAMPTGAANTLAEALTGRDLTGVNGLTADTEAFTRTWRRTTGAPASPGMRMRLYRLDKLTPPEPPPSGASRQADPHDRELLIGWWEAFEAEAMSVGHGAAASVDDGLSYRGFTLWQVDDQPVSMAMASRPEAGMVRIVAVYTPPEHRGNGYAGAATAVVTQSALDRGARDVVLNTDLANKTSNALYQRLGYRPIEDRMVMEFR</sequence>
<proteinExistence type="predicted"/>
<name>A0A8J3BYF9_9ACTN</name>